<sequence>MVYEIYKENGTITVVDDDGQGHEIEEGDYEVKEWEVKK</sequence>
<dbReference type="Proteomes" id="UP000246806">
    <property type="component" value="Genome"/>
</dbReference>
<accession>A0A2S0CSP1</accession>
<evidence type="ECO:0000313" key="1">
    <source>
        <dbReference type="EMBL" id="AQN32518.1"/>
    </source>
</evidence>
<protein>
    <submittedName>
        <fullName evidence="1">Uncharacterized protein</fullName>
    </submittedName>
</protein>
<organism evidence="1 2">
    <name type="scientific">Bacillus phage BCP12</name>
    <dbReference type="NCBI Taxonomy" id="1913122"/>
    <lineage>
        <taxon>Viruses</taxon>
        <taxon>Duplodnaviria</taxon>
        <taxon>Heunggongvirae</taxon>
        <taxon>Uroviricota</taxon>
        <taxon>Caudoviricetes</taxon>
        <taxon>Herelleviridae</taxon>
        <taxon>Bastillevirinae</taxon>
        <taxon>Tsarbombavirus</taxon>
        <taxon>Tsarbombavirus BCP78</taxon>
    </lineage>
</organism>
<name>A0A2S0CSP1_9CAUD</name>
<proteinExistence type="predicted"/>
<reference evidence="1 2" key="1">
    <citation type="submission" date="2016-10" db="EMBL/GenBank/DDBJ databases">
        <title>Complete Genome Sequence of Bacillus Phage BCP12.</title>
        <authorList>
            <person name="Ghosh K."/>
            <person name="Kim K.-P."/>
        </authorList>
    </citation>
    <scope>NUCLEOTIDE SEQUENCE [LARGE SCALE GENOMIC DNA]</scope>
</reference>
<evidence type="ECO:0000313" key="2">
    <source>
        <dbReference type="Proteomes" id="UP000246806"/>
    </source>
</evidence>
<dbReference type="EMBL" id="KX987999">
    <property type="protein sequence ID" value="AQN32518.1"/>
    <property type="molecule type" value="Genomic_DNA"/>
</dbReference>
<gene>
    <name evidence="1" type="ORF">BCP12_100</name>
</gene>